<protein>
    <recommendedName>
        <fullName evidence="2">Transcobalamin-like C-terminal domain-containing protein</fullName>
    </recommendedName>
</protein>
<evidence type="ECO:0000256" key="1">
    <source>
        <dbReference type="SAM" id="SignalP"/>
    </source>
</evidence>
<dbReference type="InterPro" id="IPR027954">
    <property type="entry name" value="Transcobalamin-like_C"/>
</dbReference>
<reference evidence="3 4" key="1">
    <citation type="submission" date="2016-10" db="EMBL/GenBank/DDBJ databases">
        <title>Complete Genome Sequence of Peptococcaceae strain DCMF.</title>
        <authorList>
            <person name="Edwards R.J."/>
            <person name="Holland S.I."/>
            <person name="Deshpande N.P."/>
            <person name="Wong Y.K."/>
            <person name="Ertan H."/>
            <person name="Manefield M."/>
            <person name="Russell T.L."/>
            <person name="Lee M.J."/>
        </authorList>
    </citation>
    <scope>NUCLEOTIDE SEQUENCE [LARGE SCALE GENOMIC DNA]</scope>
    <source>
        <strain evidence="3 4">DCMF</strain>
    </source>
</reference>
<dbReference type="KEGG" id="fwa:DCMF_24935"/>
<dbReference type="OrthoDB" id="1947068at2"/>
<dbReference type="EMBL" id="CP017634">
    <property type="protein sequence ID" value="ATW27566.1"/>
    <property type="molecule type" value="Genomic_DNA"/>
</dbReference>
<name>A0A3G1KYK3_FORW1</name>
<evidence type="ECO:0000259" key="2">
    <source>
        <dbReference type="Pfam" id="PF14478"/>
    </source>
</evidence>
<keyword evidence="4" id="KW-1185">Reference proteome</keyword>
<gene>
    <name evidence="3" type="ORF">DCMF_24935</name>
</gene>
<sequence>MKKKLLTVLFTAALFCLSATAALADDPRDFIYIYPDESANYNFVFDVSDGSVDTPEIHLIGMLSDYTEDELTAEEAARLTWSVPGTDAATLSAASGNDVVITVTGRDEDITVTATYDNPTTADISVPIFLVGEDEDDTASTVSSINVTVDGYTVPDVNLPNYTIPLFDVGTVTGDNDNDVLNYNPSVIHAALYALEVANDNDAYVWGDPNWDWDYVTPANVTLISEGAYLSAVYSDNSTNGYWMFTVNSADPGHAASAHQLHANDSIAWTYYHY</sequence>
<keyword evidence="1" id="KW-0732">Signal</keyword>
<evidence type="ECO:0000313" key="3">
    <source>
        <dbReference type="EMBL" id="ATW27566.1"/>
    </source>
</evidence>
<organism evidence="3 4">
    <name type="scientific">Formimonas warabiya</name>
    <dbReference type="NCBI Taxonomy" id="1761012"/>
    <lineage>
        <taxon>Bacteria</taxon>
        <taxon>Bacillati</taxon>
        <taxon>Bacillota</taxon>
        <taxon>Clostridia</taxon>
        <taxon>Eubacteriales</taxon>
        <taxon>Peptococcaceae</taxon>
        <taxon>Candidatus Formimonas</taxon>
    </lineage>
</organism>
<dbReference type="AlphaFoldDB" id="A0A3G1KYK3"/>
<dbReference type="Proteomes" id="UP000323521">
    <property type="component" value="Chromosome"/>
</dbReference>
<accession>A0A3G1KYK3</accession>
<feature type="chain" id="PRO_5017998291" description="Transcobalamin-like C-terminal domain-containing protein" evidence="1">
    <location>
        <begin position="25"/>
        <end position="274"/>
    </location>
</feature>
<evidence type="ECO:0000313" key="4">
    <source>
        <dbReference type="Proteomes" id="UP000323521"/>
    </source>
</evidence>
<feature type="signal peptide" evidence="1">
    <location>
        <begin position="1"/>
        <end position="24"/>
    </location>
</feature>
<dbReference type="Pfam" id="PF14478">
    <property type="entry name" value="DUF4430"/>
    <property type="match status" value="1"/>
</dbReference>
<proteinExistence type="predicted"/>
<feature type="domain" description="Transcobalamin-like C-terminal" evidence="2">
    <location>
        <begin position="229"/>
        <end position="271"/>
    </location>
</feature>